<dbReference type="GO" id="GO:0015833">
    <property type="term" value="P:peptide transport"/>
    <property type="evidence" value="ECO:0007669"/>
    <property type="project" value="TreeGrafter"/>
</dbReference>
<evidence type="ECO:0000259" key="2">
    <source>
        <dbReference type="Pfam" id="PF00496"/>
    </source>
</evidence>
<dbReference type="InterPro" id="IPR030678">
    <property type="entry name" value="Peptide/Ni-bd"/>
</dbReference>
<evidence type="ECO:0000256" key="1">
    <source>
        <dbReference type="SAM" id="SignalP"/>
    </source>
</evidence>
<dbReference type="Proteomes" id="UP001139648">
    <property type="component" value="Unassembled WGS sequence"/>
</dbReference>
<dbReference type="Pfam" id="PF00496">
    <property type="entry name" value="SBP_bac_5"/>
    <property type="match status" value="1"/>
</dbReference>
<sequence>MHKDTRRRALTGLAAATGLVLTSACGSAGGQGGQSARPATERTITSFTYGIGQMPTSLNSMSTKVDTQMITGLVTEPLERVSFEQGQAKVAPNLAASATEPEPDTVVYKLRQGMKFSDGKPLTAEDVAWSISAAAAPTAETAGNMQGFENAEVTGPDEVTVTWKYPAVALRIGLAQVQIQQAAFAKAHAKELGTSAALPIGTGPYAYQAQTSQDITLARNPAFRGPAPKPDSVKFTVISDPSAAQLAMRSGSLQATEVADLKTTSQWTGSGATLHVADDFNTNLVSMDTSKPPFDDIHVRRAVAHAIDRKGVMAAAFGTYAEPLKTLVPAGQLSGVAPSEAELHAFLDGLPSYDFDLAKAKAELAQSAHTGGFEVTVPYINSSTWGRLLLLNLQQNMKPLGVTVTPKPVPPGQWFQTFFSHQTSGIQVITGFTTSLPDPSGLMFGFVGKANMKPNFPNAANFTTATIEQNYPLIAPETAGEHGKQERWDGVKTILTEVAEQVPYVPIFTQKTVYALSDGLTYTRPPTFYDLIGGTWIDLVRSTK</sequence>
<organism evidence="3 4">
    <name type="scientific">Nonomuraea thailandensis</name>
    <dbReference type="NCBI Taxonomy" id="1188745"/>
    <lineage>
        <taxon>Bacteria</taxon>
        <taxon>Bacillati</taxon>
        <taxon>Actinomycetota</taxon>
        <taxon>Actinomycetes</taxon>
        <taxon>Streptosporangiales</taxon>
        <taxon>Streptosporangiaceae</taxon>
        <taxon>Nonomuraea</taxon>
    </lineage>
</organism>
<dbReference type="InterPro" id="IPR039424">
    <property type="entry name" value="SBP_5"/>
</dbReference>
<reference evidence="3" key="1">
    <citation type="submission" date="2022-06" db="EMBL/GenBank/DDBJ databases">
        <title>Sequencing the genomes of 1000 actinobacteria strains.</title>
        <authorList>
            <person name="Klenk H.-P."/>
        </authorList>
    </citation>
    <scope>NUCLEOTIDE SEQUENCE</scope>
    <source>
        <strain evidence="3">DSM 46694</strain>
    </source>
</reference>
<evidence type="ECO:0000313" key="4">
    <source>
        <dbReference type="Proteomes" id="UP001139648"/>
    </source>
</evidence>
<dbReference type="EMBL" id="JAMZEB010000002">
    <property type="protein sequence ID" value="MCP2359992.1"/>
    <property type="molecule type" value="Genomic_DNA"/>
</dbReference>
<evidence type="ECO:0000313" key="3">
    <source>
        <dbReference type="EMBL" id="MCP2359992.1"/>
    </source>
</evidence>
<dbReference type="GO" id="GO:1904680">
    <property type="term" value="F:peptide transmembrane transporter activity"/>
    <property type="evidence" value="ECO:0007669"/>
    <property type="project" value="TreeGrafter"/>
</dbReference>
<proteinExistence type="predicted"/>
<dbReference type="AlphaFoldDB" id="A0A9X2K3Z8"/>
<dbReference type="Gene3D" id="3.40.190.10">
    <property type="entry name" value="Periplasmic binding protein-like II"/>
    <property type="match status" value="1"/>
</dbReference>
<dbReference type="PROSITE" id="PS51257">
    <property type="entry name" value="PROKAR_LIPOPROTEIN"/>
    <property type="match status" value="1"/>
</dbReference>
<accession>A0A9X2K3Z8</accession>
<dbReference type="InterPro" id="IPR006311">
    <property type="entry name" value="TAT_signal"/>
</dbReference>
<feature type="chain" id="PRO_5040932114" evidence="1">
    <location>
        <begin position="29"/>
        <end position="544"/>
    </location>
</feature>
<name>A0A9X2K3Z8_9ACTN</name>
<dbReference type="CDD" id="cd00995">
    <property type="entry name" value="PBP2_NikA_DppA_OppA_like"/>
    <property type="match status" value="1"/>
</dbReference>
<dbReference type="RefSeq" id="WP_253747503.1">
    <property type="nucleotide sequence ID" value="NZ_BAABKA010000060.1"/>
</dbReference>
<dbReference type="Gene3D" id="3.10.105.10">
    <property type="entry name" value="Dipeptide-binding Protein, Domain 3"/>
    <property type="match status" value="1"/>
</dbReference>
<dbReference type="PROSITE" id="PS51318">
    <property type="entry name" value="TAT"/>
    <property type="match status" value="1"/>
</dbReference>
<comment type="caution">
    <text evidence="3">The sequence shown here is derived from an EMBL/GenBank/DDBJ whole genome shotgun (WGS) entry which is preliminary data.</text>
</comment>
<feature type="domain" description="Solute-binding protein family 5" evidence="2">
    <location>
        <begin position="89"/>
        <end position="452"/>
    </location>
</feature>
<gene>
    <name evidence="3" type="ORF">HD597_007012</name>
</gene>
<dbReference type="PANTHER" id="PTHR30290">
    <property type="entry name" value="PERIPLASMIC BINDING COMPONENT OF ABC TRANSPORTER"/>
    <property type="match status" value="1"/>
</dbReference>
<dbReference type="InterPro" id="IPR000914">
    <property type="entry name" value="SBP_5_dom"/>
</dbReference>
<keyword evidence="4" id="KW-1185">Reference proteome</keyword>
<dbReference type="GO" id="GO:0042597">
    <property type="term" value="C:periplasmic space"/>
    <property type="evidence" value="ECO:0007669"/>
    <property type="project" value="UniProtKB-ARBA"/>
</dbReference>
<feature type="signal peptide" evidence="1">
    <location>
        <begin position="1"/>
        <end position="28"/>
    </location>
</feature>
<keyword evidence="1" id="KW-0732">Signal</keyword>
<dbReference type="GO" id="GO:0043190">
    <property type="term" value="C:ATP-binding cassette (ABC) transporter complex"/>
    <property type="evidence" value="ECO:0007669"/>
    <property type="project" value="InterPro"/>
</dbReference>
<dbReference type="SUPFAM" id="SSF53850">
    <property type="entry name" value="Periplasmic binding protein-like II"/>
    <property type="match status" value="1"/>
</dbReference>
<protein>
    <submittedName>
        <fullName evidence="3">Peptide/nickel transport system substrate-binding protein</fullName>
    </submittedName>
</protein>
<dbReference type="PIRSF" id="PIRSF002741">
    <property type="entry name" value="MppA"/>
    <property type="match status" value="1"/>
</dbReference>